<keyword evidence="3" id="KW-1185">Reference proteome</keyword>
<evidence type="ECO:0000313" key="2">
    <source>
        <dbReference type="EMBL" id="KAA1380166.1"/>
    </source>
</evidence>
<gene>
    <name evidence="2" type="ORF">ESP62_002895</name>
</gene>
<feature type="transmembrane region" description="Helical" evidence="1">
    <location>
        <begin position="97"/>
        <end position="115"/>
    </location>
</feature>
<keyword evidence="1" id="KW-0472">Membrane</keyword>
<evidence type="ECO:0000256" key="1">
    <source>
        <dbReference type="SAM" id="Phobius"/>
    </source>
</evidence>
<keyword evidence="1" id="KW-0812">Transmembrane</keyword>
<dbReference type="EMBL" id="SDPP02000001">
    <property type="protein sequence ID" value="KAA1380166.1"/>
    <property type="molecule type" value="Genomic_DNA"/>
</dbReference>
<dbReference type="OrthoDB" id="9925813at2"/>
<keyword evidence="1" id="KW-1133">Transmembrane helix</keyword>
<dbReference type="AlphaFoldDB" id="A0A641APY5"/>
<comment type="caution">
    <text evidence="2">The sequence shown here is derived from an EMBL/GenBank/DDBJ whole genome shotgun (WGS) entry which is preliminary data.</text>
</comment>
<reference evidence="2" key="1">
    <citation type="submission" date="2019-09" db="EMBL/GenBank/DDBJ databases">
        <authorList>
            <person name="Li J."/>
        </authorList>
    </citation>
    <scope>NUCLEOTIDE SEQUENCE [LARGE SCALE GENOMIC DNA]</scope>
    <source>
        <strain evidence="2">NRBC 14897</strain>
    </source>
</reference>
<name>A0A641APY5_9ACTN</name>
<feature type="transmembrane region" description="Helical" evidence="1">
    <location>
        <begin position="12"/>
        <end position="29"/>
    </location>
</feature>
<dbReference type="Proteomes" id="UP001515100">
    <property type="component" value="Unassembled WGS sequence"/>
</dbReference>
<feature type="transmembrane region" description="Helical" evidence="1">
    <location>
        <begin position="66"/>
        <end position="85"/>
    </location>
</feature>
<accession>A0A641APY5</accession>
<evidence type="ECO:0000313" key="3">
    <source>
        <dbReference type="Proteomes" id="UP001515100"/>
    </source>
</evidence>
<feature type="transmembrane region" description="Helical" evidence="1">
    <location>
        <begin position="35"/>
        <end position="54"/>
    </location>
</feature>
<organism evidence="2 3">
    <name type="scientific">Aeromicrobium fastidiosum</name>
    <dbReference type="NCBI Taxonomy" id="52699"/>
    <lineage>
        <taxon>Bacteria</taxon>
        <taxon>Bacillati</taxon>
        <taxon>Actinomycetota</taxon>
        <taxon>Actinomycetes</taxon>
        <taxon>Propionibacteriales</taxon>
        <taxon>Nocardioidaceae</taxon>
        <taxon>Aeromicrobium</taxon>
    </lineage>
</organism>
<protein>
    <submittedName>
        <fullName evidence="2">Uncharacterized protein</fullName>
    </submittedName>
</protein>
<dbReference type="RefSeq" id="WP_129180373.1">
    <property type="nucleotide sequence ID" value="NZ_JAGIOG010000001.1"/>
</dbReference>
<sequence length="124" mass="12421">MTNVQGIRTMSVAAAVVLAAYVVGGLLEADLGSALGYVKIGVVVAAVVVAGFAFQRWSHDSNPHTLSAMVVSLLGGASMASTVSTARGSDLYGSDPMALVGTLAVVAAVTIAQIGQTRSSTPSR</sequence>
<proteinExistence type="predicted"/>